<evidence type="ECO:0000256" key="6">
    <source>
        <dbReference type="ARBA" id="ARBA00022592"/>
    </source>
</evidence>
<dbReference type="SUPFAM" id="SSF53850">
    <property type="entry name" value="Periplasmic binding protein-like II"/>
    <property type="match status" value="1"/>
</dbReference>
<accession>A0A1M7EGT2</accession>
<keyword evidence="5 7" id="KW-0813">Transport</keyword>
<dbReference type="PIRSF" id="PIRSF002756">
    <property type="entry name" value="PstS"/>
    <property type="match status" value="1"/>
</dbReference>
<name>A0A1M7EGT2_9RHOB</name>
<evidence type="ECO:0000256" key="3">
    <source>
        <dbReference type="ARBA" id="ARBA00011529"/>
    </source>
</evidence>
<dbReference type="InterPro" id="IPR005673">
    <property type="entry name" value="ABC_phos-bd_PstS"/>
</dbReference>
<gene>
    <name evidence="9" type="ORF">SAMN05443432_103357</name>
</gene>
<evidence type="ECO:0000313" key="9">
    <source>
        <dbReference type="EMBL" id="SHL90944.1"/>
    </source>
</evidence>
<dbReference type="PANTHER" id="PTHR42996">
    <property type="entry name" value="PHOSPHATE-BINDING PROTEIN PSTS"/>
    <property type="match status" value="1"/>
</dbReference>
<evidence type="ECO:0000256" key="4">
    <source>
        <dbReference type="ARBA" id="ARBA00021889"/>
    </source>
</evidence>
<dbReference type="GO" id="GO:0043190">
    <property type="term" value="C:ATP-binding cassette (ABC) transporter complex"/>
    <property type="evidence" value="ECO:0007669"/>
    <property type="project" value="InterPro"/>
</dbReference>
<dbReference type="Gene3D" id="3.40.190.10">
    <property type="entry name" value="Periplasmic binding protein-like II"/>
    <property type="match status" value="2"/>
</dbReference>
<evidence type="ECO:0000256" key="1">
    <source>
        <dbReference type="ARBA" id="ARBA00002841"/>
    </source>
</evidence>
<dbReference type="RefSeq" id="WP_149779133.1">
    <property type="nucleotide sequence ID" value="NZ_FRCB01000003.1"/>
</dbReference>
<comment type="function">
    <text evidence="1 7">Part of the ABC transporter complex PstSACB involved in phosphate import.</text>
</comment>
<keyword evidence="6 7" id="KW-0592">Phosphate transport</keyword>
<organism evidence="9 10">
    <name type="scientific">Roseovarius litoreus</name>
    <dbReference type="NCBI Taxonomy" id="1155722"/>
    <lineage>
        <taxon>Bacteria</taxon>
        <taxon>Pseudomonadati</taxon>
        <taxon>Pseudomonadota</taxon>
        <taxon>Alphaproteobacteria</taxon>
        <taxon>Rhodobacterales</taxon>
        <taxon>Roseobacteraceae</taxon>
        <taxon>Roseovarius</taxon>
    </lineage>
</organism>
<evidence type="ECO:0000256" key="7">
    <source>
        <dbReference type="PIRNR" id="PIRNR002756"/>
    </source>
</evidence>
<keyword evidence="10" id="KW-1185">Reference proteome</keyword>
<comment type="similarity">
    <text evidence="2 7">Belongs to the PstS family.</text>
</comment>
<dbReference type="PANTHER" id="PTHR42996:SF1">
    <property type="entry name" value="PHOSPHATE-BINDING PROTEIN PSTS"/>
    <property type="match status" value="1"/>
</dbReference>
<sequence>MRRVDAHDVPLSRRAFGLGAVTSLVTLSHPAWAFGAEPTRTLWLRGVGASVPHPIYLAWADRFGPELGIKLGYVPLGSGTGLRAARNREADFGGSDIAMPRVELERADLEQVPIVAAALGFAVHLPGIDVGRLRLRRDDVRAIFEGEIRVWSDARLRAGNPGLALPDLAITPVVRRDVSGSSRLAAAWLAGQRSNAQAKDTPFTATPGLAVFGAHGVAQTVRRLRGSIGYLEFSTARLFGLEMLDLELADGGFSTWQPDHGATAHEWPLLTRTRILIPRAAALAERSNAVARFFRHCLLHGGELAISAGFVPLPAPVRAASLAQLERVLGRG</sequence>
<dbReference type="EMBL" id="FRCB01000003">
    <property type="protein sequence ID" value="SHL90944.1"/>
    <property type="molecule type" value="Genomic_DNA"/>
</dbReference>
<evidence type="ECO:0000256" key="2">
    <source>
        <dbReference type="ARBA" id="ARBA00008725"/>
    </source>
</evidence>
<dbReference type="InterPro" id="IPR024370">
    <property type="entry name" value="PBP_domain"/>
</dbReference>
<evidence type="ECO:0000313" key="10">
    <source>
        <dbReference type="Proteomes" id="UP000322545"/>
    </source>
</evidence>
<dbReference type="GO" id="GO:0042301">
    <property type="term" value="F:phosphate ion binding"/>
    <property type="evidence" value="ECO:0007669"/>
    <property type="project" value="InterPro"/>
</dbReference>
<protein>
    <recommendedName>
        <fullName evidence="4 7">Phosphate-binding protein PstS</fullName>
    </recommendedName>
</protein>
<dbReference type="Pfam" id="PF12849">
    <property type="entry name" value="PBP_like_2"/>
    <property type="match status" value="1"/>
</dbReference>
<evidence type="ECO:0000256" key="5">
    <source>
        <dbReference type="ARBA" id="ARBA00022448"/>
    </source>
</evidence>
<proteinExistence type="inferred from homology"/>
<dbReference type="GO" id="GO:0035435">
    <property type="term" value="P:phosphate ion transmembrane transport"/>
    <property type="evidence" value="ECO:0007669"/>
    <property type="project" value="InterPro"/>
</dbReference>
<reference evidence="9 10" key="1">
    <citation type="submission" date="2016-11" db="EMBL/GenBank/DDBJ databases">
        <authorList>
            <person name="Varghese N."/>
            <person name="Submissions S."/>
        </authorList>
    </citation>
    <scope>NUCLEOTIDE SEQUENCE [LARGE SCALE GENOMIC DNA]</scope>
    <source>
        <strain evidence="9 10">DSM 28249</strain>
    </source>
</reference>
<comment type="subunit">
    <text evidence="3 7">The complex is composed of two ATP-binding proteins (PstB), two transmembrane proteins (PstC and PstA) and a solute-binding protein (PstS).</text>
</comment>
<dbReference type="Proteomes" id="UP000322545">
    <property type="component" value="Unassembled WGS sequence"/>
</dbReference>
<dbReference type="InterPro" id="IPR050962">
    <property type="entry name" value="Phosphate-bind_PstS"/>
</dbReference>
<dbReference type="AlphaFoldDB" id="A0A1M7EGT2"/>
<feature type="domain" description="PBP" evidence="8">
    <location>
        <begin position="43"/>
        <end position="237"/>
    </location>
</feature>
<evidence type="ECO:0000259" key="8">
    <source>
        <dbReference type="Pfam" id="PF12849"/>
    </source>
</evidence>